<dbReference type="Proteomes" id="UP000499080">
    <property type="component" value="Unassembled WGS sequence"/>
</dbReference>
<gene>
    <name evidence="2" type="ORF">AVEN_19852_1</name>
</gene>
<dbReference type="OrthoDB" id="5988132at2759"/>
<dbReference type="InterPro" id="IPR013087">
    <property type="entry name" value="Znf_C2H2_type"/>
</dbReference>
<dbReference type="PANTHER" id="PTHR33845:SF1">
    <property type="entry name" value="C2H2-TYPE DOMAIN-CONTAINING PROTEIN"/>
    <property type="match status" value="1"/>
</dbReference>
<reference evidence="2 3" key="1">
    <citation type="journal article" date="2019" name="Sci. Rep.">
        <title>Orb-weaving spider Araneus ventricosus genome elucidates the spidroin gene catalogue.</title>
        <authorList>
            <person name="Kono N."/>
            <person name="Nakamura H."/>
            <person name="Ohtoshi R."/>
            <person name="Moran D.A.P."/>
            <person name="Shinohara A."/>
            <person name="Yoshida Y."/>
            <person name="Fujiwara M."/>
            <person name="Mori M."/>
            <person name="Tomita M."/>
            <person name="Arakawa K."/>
        </authorList>
    </citation>
    <scope>NUCLEOTIDE SEQUENCE [LARGE SCALE GENOMIC DNA]</scope>
</reference>
<accession>A0A4Y2NI62</accession>
<evidence type="ECO:0000259" key="1">
    <source>
        <dbReference type="PROSITE" id="PS00028"/>
    </source>
</evidence>
<organism evidence="2 3">
    <name type="scientific">Araneus ventricosus</name>
    <name type="common">Orbweaver spider</name>
    <name type="synonym">Epeira ventricosa</name>
    <dbReference type="NCBI Taxonomy" id="182803"/>
    <lineage>
        <taxon>Eukaryota</taxon>
        <taxon>Metazoa</taxon>
        <taxon>Ecdysozoa</taxon>
        <taxon>Arthropoda</taxon>
        <taxon>Chelicerata</taxon>
        <taxon>Arachnida</taxon>
        <taxon>Araneae</taxon>
        <taxon>Araneomorphae</taxon>
        <taxon>Entelegynae</taxon>
        <taxon>Araneoidea</taxon>
        <taxon>Araneidae</taxon>
        <taxon>Araneus</taxon>
    </lineage>
</organism>
<dbReference type="EMBL" id="BGPR01128173">
    <property type="protein sequence ID" value="GBN39001.1"/>
    <property type="molecule type" value="Genomic_DNA"/>
</dbReference>
<dbReference type="AlphaFoldDB" id="A0A4Y2NI62"/>
<name>A0A4Y2NI62_ARAVE</name>
<sequence>MTFWQYYGVGTGKIIEYTNCRFTSGAVVIDDFSGTENSPPVLHVKTTRRIDRRYNSLHFCPHEDCTATFDDVASLEKHLTAGNHNFTKISSTLDKVRFSYTEKLTAFTGRSPIAANEPKTLAYNITITNVFRRGWALPKRKITRFSYKQELYIYNIIMKGEQSGVKSSPENTVKKMDNK</sequence>
<dbReference type="PROSITE" id="PS00028">
    <property type="entry name" value="ZINC_FINGER_C2H2_1"/>
    <property type="match status" value="1"/>
</dbReference>
<keyword evidence="3" id="KW-1185">Reference proteome</keyword>
<protein>
    <recommendedName>
        <fullName evidence="1">C2H2-type domain-containing protein</fullName>
    </recommendedName>
</protein>
<feature type="domain" description="C2H2-type" evidence="1">
    <location>
        <begin position="60"/>
        <end position="84"/>
    </location>
</feature>
<dbReference type="PANTHER" id="PTHR33845">
    <property type="entry name" value="C2H2-TYPE DOMAIN-CONTAINING PROTEIN"/>
    <property type="match status" value="1"/>
</dbReference>
<evidence type="ECO:0000313" key="2">
    <source>
        <dbReference type="EMBL" id="GBN39001.1"/>
    </source>
</evidence>
<evidence type="ECO:0000313" key="3">
    <source>
        <dbReference type="Proteomes" id="UP000499080"/>
    </source>
</evidence>
<proteinExistence type="predicted"/>
<comment type="caution">
    <text evidence="2">The sequence shown here is derived from an EMBL/GenBank/DDBJ whole genome shotgun (WGS) entry which is preliminary data.</text>
</comment>